<feature type="transmembrane region" description="Helical" evidence="8">
    <location>
        <begin position="46"/>
        <end position="68"/>
    </location>
</feature>
<dbReference type="InterPro" id="IPR050930">
    <property type="entry name" value="MFS_Vesicular_Transporter"/>
</dbReference>
<comment type="subcellular location">
    <subcellularLocation>
        <location evidence="1">Membrane</location>
        <topology evidence="1">Multi-pass membrane protein</topology>
    </subcellularLocation>
</comment>
<dbReference type="SUPFAM" id="SSF103473">
    <property type="entry name" value="MFS general substrate transporter"/>
    <property type="match status" value="1"/>
</dbReference>
<feature type="transmembrane region" description="Helical" evidence="8">
    <location>
        <begin position="210"/>
        <end position="230"/>
    </location>
</feature>
<feature type="transmembrane region" description="Helical" evidence="8">
    <location>
        <begin position="383"/>
        <end position="402"/>
    </location>
</feature>
<evidence type="ECO:0000256" key="3">
    <source>
        <dbReference type="ARBA" id="ARBA00022448"/>
    </source>
</evidence>
<keyword evidence="4 8" id="KW-0812">Transmembrane</keyword>
<feature type="transmembrane region" description="Helical" evidence="8">
    <location>
        <begin position="250"/>
        <end position="270"/>
    </location>
</feature>
<dbReference type="GO" id="GO:0022857">
    <property type="term" value="F:transmembrane transporter activity"/>
    <property type="evidence" value="ECO:0007669"/>
    <property type="project" value="InterPro"/>
</dbReference>
<sequence length="502" mass="53245">MKFTLSEWIILAVVGSVHFCCAICISLQAPFYPEEAEKKGCSATEYGFVFGSFELVAFLTSPIFGSLIQKVGLKYMLVIGIVLNALSTVAFGYLTYVDERKMFLLLSLCLRVLESLGATGAMVAAFSLTAVSFPESVASTFSALEVCYGMGYIVGPTLGALLFEVGGFSLPFVVMGLITLGTSFLVCILMKQDVPSPNKAKTKVTHLMSVPTVLINSIATVITATAMGYYSATLEPHIRGFGLSSVDVGFVFIISGGTYALIAPFIGYICDTGLNPKKIMIIGTILTVISYSLVGPAPFMPLQKSMLLVVIGLVIQGVALGMICVPTFVDSMTAAFDSGFPNDIHTYGLLSGIWSSSFALGAFLGPSIAGFLYDLVGFENGTYFEISLHITLGIALMLFVCLERRPSDKFVVNGMSDSTVGFAGRADVADPTSAAPVPGAPLKSPIYTINGHNQSFRSSHRFGSTYGSFSNSCLGTSLSSMRISSEAKAEARGSPLAVESRI</sequence>
<keyword evidence="6 8" id="KW-1133">Transmembrane helix</keyword>
<evidence type="ECO:0000256" key="7">
    <source>
        <dbReference type="ARBA" id="ARBA00023136"/>
    </source>
</evidence>
<dbReference type="InterPro" id="IPR020846">
    <property type="entry name" value="MFS_dom"/>
</dbReference>
<feature type="transmembrane region" description="Helical" evidence="8">
    <location>
        <begin position="143"/>
        <end position="163"/>
    </location>
</feature>
<feature type="transmembrane region" description="Helical" evidence="8">
    <location>
        <begin position="349"/>
        <end position="371"/>
    </location>
</feature>
<name>A0A2H8TY89_9HEMI</name>
<feature type="transmembrane region" description="Helical" evidence="8">
    <location>
        <begin position="306"/>
        <end position="329"/>
    </location>
</feature>
<comment type="similarity">
    <text evidence="2">Belongs to the major facilitator superfamily. Vesicular transporter family.</text>
</comment>
<dbReference type="Gene3D" id="1.20.1250.20">
    <property type="entry name" value="MFS general substrate transporter like domains"/>
    <property type="match status" value="2"/>
</dbReference>
<feature type="transmembrane region" description="Helical" evidence="8">
    <location>
        <begin position="279"/>
        <end position="300"/>
    </location>
</feature>
<evidence type="ECO:0000313" key="10">
    <source>
        <dbReference type="EMBL" id="MBW19265.1"/>
    </source>
</evidence>
<dbReference type="PROSITE" id="PS50850">
    <property type="entry name" value="MFS"/>
    <property type="match status" value="1"/>
</dbReference>
<dbReference type="InterPro" id="IPR001958">
    <property type="entry name" value="Tet-R_TetA/multi-R_MdtG-like"/>
</dbReference>
<dbReference type="InterPro" id="IPR011701">
    <property type="entry name" value="MFS"/>
</dbReference>
<evidence type="ECO:0000256" key="6">
    <source>
        <dbReference type="ARBA" id="ARBA00022989"/>
    </source>
</evidence>
<dbReference type="PANTHER" id="PTHR23506:SF26">
    <property type="entry name" value="MFS-TYPE TRANSPORTER SLC18B1"/>
    <property type="match status" value="1"/>
</dbReference>
<feature type="transmembrane region" description="Helical" evidence="8">
    <location>
        <begin position="75"/>
        <end position="96"/>
    </location>
</feature>
<keyword evidence="7 8" id="KW-0472">Membrane</keyword>
<feature type="transmembrane region" description="Helical" evidence="8">
    <location>
        <begin position="169"/>
        <end position="189"/>
    </location>
</feature>
<dbReference type="Pfam" id="PF07690">
    <property type="entry name" value="MFS_1"/>
    <property type="match status" value="2"/>
</dbReference>
<dbReference type="OrthoDB" id="446368at2759"/>
<dbReference type="PRINTS" id="PR01035">
    <property type="entry name" value="TCRTETA"/>
</dbReference>
<evidence type="ECO:0000256" key="5">
    <source>
        <dbReference type="ARBA" id="ARBA00022775"/>
    </source>
</evidence>
<evidence type="ECO:0000256" key="8">
    <source>
        <dbReference type="SAM" id="Phobius"/>
    </source>
</evidence>
<keyword evidence="3" id="KW-0813">Transport</keyword>
<feature type="domain" description="Major facilitator superfamily (MFS) profile" evidence="9">
    <location>
        <begin position="10"/>
        <end position="405"/>
    </location>
</feature>
<proteinExistence type="inferred from homology"/>
<evidence type="ECO:0000259" key="9">
    <source>
        <dbReference type="PROSITE" id="PS50850"/>
    </source>
</evidence>
<evidence type="ECO:0000256" key="1">
    <source>
        <dbReference type="ARBA" id="ARBA00004141"/>
    </source>
</evidence>
<accession>A0A2H8TY89</accession>
<gene>
    <name evidence="10" type="primary">CF192_4</name>
</gene>
<evidence type="ECO:0000256" key="2">
    <source>
        <dbReference type="ARBA" id="ARBA00006829"/>
    </source>
</evidence>
<dbReference type="AlphaFoldDB" id="A0A2H8TY89"/>
<reference evidence="10" key="1">
    <citation type="submission" date="2017-10" db="EMBL/GenBank/DDBJ databases">
        <title>Transcriptome Assembly of Sugarcane Aphid Adults.</title>
        <authorList>
            <person name="Scully E.D."/>
            <person name="Palmer N.A."/>
            <person name="Geib S.M."/>
            <person name="Sarath G."/>
            <person name="Sattler S.E."/>
        </authorList>
    </citation>
    <scope>NUCLEOTIDE SEQUENCE</scope>
    <source>
        <tissue evidence="10">Whole body</tissue>
    </source>
</reference>
<protein>
    <submittedName>
        <fullName evidence="10">MFS-type transporter C6orf192</fullName>
    </submittedName>
</protein>
<dbReference type="InterPro" id="IPR036259">
    <property type="entry name" value="MFS_trans_sf"/>
</dbReference>
<evidence type="ECO:0000256" key="4">
    <source>
        <dbReference type="ARBA" id="ARBA00022692"/>
    </source>
</evidence>
<feature type="transmembrane region" description="Helical" evidence="8">
    <location>
        <begin position="102"/>
        <end position="131"/>
    </location>
</feature>
<keyword evidence="5" id="KW-0532">Neurotransmitter transport</keyword>
<dbReference type="PANTHER" id="PTHR23506">
    <property type="entry name" value="GH10249P"/>
    <property type="match status" value="1"/>
</dbReference>
<organism evidence="10">
    <name type="scientific">Melanaphis sacchari</name>
    <dbReference type="NCBI Taxonomy" id="742174"/>
    <lineage>
        <taxon>Eukaryota</taxon>
        <taxon>Metazoa</taxon>
        <taxon>Ecdysozoa</taxon>
        <taxon>Arthropoda</taxon>
        <taxon>Hexapoda</taxon>
        <taxon>Insecta</taxon>
        <taxon>Pterygota</taxon>
        <taxon>Neoptera</taxon>
        <taxon>Paraneoptera</taxon>
        <taxon>Hemiptera</taxon>
        <taxon>Sternorrhyncha</taxon>
        <taxon>Aphidomorpha</taxon>
        <taxon>Aphidoidea</taxon>
        <taxon>Aphididae</taxon>
        <taxon>Aphidini</taxon>
        <taxon>Melanaphis</taxon>
    </lineage>
</organism>
<dbReference type="EMBL" id="GFXV01007460">
    <property type="protein sequence ID" value="MBW19265.1"/>
    <property type="molecule type" value="Transcribed_RNA"/>
</dbReference>
<dbReference type="GO" id="GO:0016020">
    <property type="term" value="C:membrane"/>
    <property type="evidence" value="ECO:0007669"/>
    <property type="project" value="UniProtKB-SubCell"/>
</dbReference>